<organism evidence="2 3">
    <name type="scientific">Ameca splendens</name>
    <dbReference type="NCBI Taxonomy" id="208324"/>
    <lineage>
        <taxon>Eukaryota</taxon>
        <taxon>Metazoa</taxon>
        <taxon>Chordata</taxon>
        <taxon>Craniata</taxon>
        <taxon>Vertebrata</taxon>
        <taxon>Euteleostomi</taxon>
        <taxon>Actinopterygii</taxon>
        <taxon>Neopterygii</taxon>
        <taxon>Teleostei</taxon>
        <taxon>Neoteleostei</taxon>
        <taxon>Acanthomorphata</taxon>
        <taxon>Ovalentaria</taxon>
        <taxon>Atherinomorphae</taxon>
        <taxon>Cyprinodontiformes</taxon>
        <taxon>Goodeidae</taxon>
        <taxon>Ameca</taxon>
    </lineage>
</organism>
<sequence>MSFSDVDHKKVRHVPEVSHELLELVKLEHKRGSGAAPKTQHQRSVVCRQEATQAEATERRTMQRRMDILTKKNAPFRYFNMLVLSPSMLITELMKLKQGR</sequence>
<comment type="caution">
    <text evidence="2">The sequence shown here is derived from an EMBL/GenBank/DDBJ whole genome shotgun (WGS) entry which is preliminary data.</text>
</comment>
<feature type="region of interest" description="Disordered" evidence="1">
    <location>
        <begin position="31"/>
        <end position="60"/>
    </location>
</feature>
<proteinExistence type="predicted"/>
<reference evidence="2 3" key="1">
    <citation type="submission" date="2021-06" db="EMBL/GenBank/DDBJ databases">
        <authorList>
            <person name="Palmer J.M."/>
        </authorList>
    </citation>
    <scope>NUCLEOTIDE SEQUENCE [LARGE SCALE GENOMIC DNA]</scope>
    <source>
        <strain evidence="2 3">AS_MEX2019</strain>
        <tissue evidence="2">Muscle</tissue>
    </source>
</reference>
<gene>
    <name evidence="2" type="ORF">AMECASPLE_025446</name>
</gene>
<accession>A0ABV0XTJ7</accession>
<dbReference type="EMBL" id="JAHRIP010011912">
    <property type="protein sequence ID" value="MEQ2284819.1"/>
    <property type="molecule type" value="Genomic_DNA"/>
</dbReference>
<keyword evidence="3" id="KW-1185">Reference proteome</keyword>
<dbReference type="Proteomes" id="UP001469553">
    <property type="component" value="Unassembled WGS sequence"/>
</dbReference>
<evidence type="ECO:0000313" key="3">
    <source>
        <dbReference type="Proteomes" id="UP001469553"/>
    </source>
</evidence>
<evidence type="ECO:0000256" key="1">
    <source>
        <dbReference type="SAM" id="MobiDB-lite"/>
    </source>
</evidence>
<evidence type="ECO:0000313" key="2">
    <source>
        <dbReference type="EMBL" id="MEQ2284819.1"/>
    </source>
</evidence>
<protein>
    <submittedName>
        <fullName evidence="2">Uncharacterized protein</fullName>
    </submittedName>
</protein>
<name>A0ABV0XTJ7_9TELE</name>